<proteinExistence type="predicted"/>
<reference evidence="2 3" key="1">
    <citation type="submission" date="2020-03" db="EMBL/GenBank/DDBJ databases">
        <title>Dissostichus mawsoni Genome sequencing and assembly.</title>
        <authorList>
            <person name="Park H."/>
        </authorList>
    </citation>
    <scope>NUCLEOTIDE SEQUENCE [LARGE SCALE GENOMIC DNA]</scope>
    <source>
        <strain evidence="2">DM0001</strain>
        <tissue evidence="2">Muscle</tissue>
    </source>
</reference>
<feature type="region of interest" description="Disordered" evidence="1">
    <location>
        <begin position="359"/>
        <end position="379"/>
    </location>
</feature>
<dbReference type="EMBL" id="JAAKFY010000015">
    <property type="protein sequence ID" value="KAF3845154.1"/>
    <property type="molecule type" value="Genomic_DNA"/>
</dbReference>
<dbReference type="OrthoDB" id="6163239at2759"/>
<organism evidence="2 3">
    <name type="scientific">Dissostichus mawsoni</name>
    <name type="common">Antarctic cod</name>
    <dbReference type="NCBI Taxonomy" id="36200"/>
    <lineage>
        <taxon>Eukaryota</taxon>
        <taxon>Metazoa</taxon>
        <taxon>Chordata</taxon>
        <taxon>Craniata</taxon>
        <taxon>Vertebrata</taxon>
        <taxon>Euteleostomi</taxon>
        <taxon>Actinopterygii</taxon>
        <taxon>Neopterygii</taxon>
        <taxon>Teleostei</taxon>
        <taxon>Neoteleostei</taxon>
        <taxon>Acanthomorphata</taxon>
        <taxon>Eupercaria</taxon>
        <taxon>Perciformes</taxon>
        <taxon>Notothenioidei</taxon>
        <taxon>Nototheniidae</taxon>
        <taxon>Dissostichus</taxon>
    </lineage>
</organism>
<dbReference type="GO" id="GO:0005813">
    <property type="term" value="C:centrosome"/>
    <property type="evidence" value="ECO:0007669"/>
    <property type="project" value="TreeGrafter"/>
</dbReference>
<dbReference type="PANTHER" id="PTHR21553">
    <property type="entry name" value="ALMS1-RELATED"/>
    <property type="match status" value="1"/>
</dbReference>
<protein>
    <submittedName>
        <fullName evidence="2">Uncharacterized protein</fullName>
    </submittedName>
</protein>
<dbReference type="GO" id="GO:0005829">
    <property type="term" value="C:cytosol"/>
    <property type="evidence" value="ECO:0007669"/>
    <property type="project" value="TreeGrafter"/>
</dbReference>
<dbReference type="GO" id="GO:0046599">
    <property type="term" value="P:regulation of centriole replication"/>
    <property type="evidence" value="ECO:0007669"/>
    <property type="project" value="TreeGrafter"/>
</dbReference>
<keyword evidence="3" id="KW-1185">Reference proteome</keyword>
<dbReference type="Proteomes" id="UP000518266">
    <property type="component" value="Unassembled WGS sequence"/>
</dbReference>
<name>A0A7J5Y6U4_DISMA</name>
<accession>A0A7J5Y6U4</accession>
<sequence>MSVKKDQQSKRPAGEENIETHHQPSTTVQPPPRISLGQFSDVSLDHDLTLSSSQESYNSGVKLATSIGASSVVSLEVDNYAPYWTSKMSTPPPMARQREIDIEQRIPLYLRNLGIDQSPSTILTPFAPRGPIREPEFSPTDLCTIKGSIGTPTKSPLPSEGGSPHKGEFSRCSILSVDSSISIPLSLDSLGESERRLAPSSLPDEDSYPSSPQQHMDSSLTSSQNTITLGDRYDSDLSLGTKANSTDSDLESPLQTSRSLEQSAEDSMVSSKALMEIRKLLSQAENMVSSGSSVDSSAPTAVPRLFSDDNIFLSLRKTPSTLQDSSSSVTEDPRARFSPLWARSASDSMLTSERLRENSIGRETSSGQPNYPSTQALSSTGGHRMLVEAQDPSPNQPDVQSLRAAALPRRQHRPTTTTFTSSEYTAHLYCYRHRGGNTGFSGRAAPPPALENSDQGVMSDGSSESSLAVRVAQLLQNESPATMVSSTASITDNEESKAMEWIKLKISGQQCEPLVLDKEDRRRIEEIKRDLLLKNTTKSQGSTDTESSAASSIQVFREPDPLQKAATLPPPGVANKQLLPGLHTDLSYSSLPLQNLLRPDLEAQINAIAAKEGVTLPRKNPQALTSITIATRRRSTSPSPSTSPAPPLSPAPGLLHLAELSTGAVQFPKANIQLPPMDKEDKSTASVFDPSNNLTSRSVPANQKREDAVGGQFEEPPPLSQGISQEDAKEGNTQCVRQDEELSVQISPVPGVDQEHEHTGHVSHVHLTLSPKAKDVRSSHTDAVVKLPQKEFVPLRPSSSAASSPDEAVPVLLPYKPRGSEELFYIPQTEADVSSIEPSETTMESSHTGTFIPNVLLRRRCAPRFSTDVLGRRDAGVERGVLIRHSEGIYSRRLKPGGVKMQELRHRAAAAAPPRLRDQGTSPLQFPSSDQPEPNRVRFQPDVVDVDSDTALHHSPPALSLREEGRVPRRGGTLTSAPPLPRRAAALWTSCGRVSVTAGARRSPDRSARERLRCCSASNACPVSSTARGGTTCQDCRKESKEEAEKMLQGRKEQRMSE</sequence>
<feature type="region of interest" description="Disordered" evidence="1">
    <location>
        <begin position="907"/>
        <end position="979"/>
    </location>
</feature>
<feature type="region of interest" description="Disordered" evidence="1">
    <location>
        <begin position="192"/>
        <end position="268"/>
    </location>
</feature>
<comment type="caution">
    <text evidence="2">The sequence shown here is derived from an EMBL/GenBank/DDBJ whole genome shotgun (WGS) entry which is preliminary data.</text>
</comment>
<feature type="region of interest" description="Disordered" evidence="1">
    <location>
        <begin position="1"/>
        <end position="40"/>
    </location>
</feature>
<gene>
    <name evidence="2" type="ORF">F7725_008317</name>
</gene>
<feature type="compositionally biased region" description="Pro residues" evidence="1">
    <location>
        <begin position="641"/>
        <end position="650"/>
    </location>
</feature>
<dbReference type="PANTHER" id="PTHR21553:SF36">
    <property type="entry name" value="ALMS1 CENTROSOME AND BASAL BODY-ASSOCIATED PROTEIN-RELATED"/>
    <property type="match status" value="1"/>
</dbReference>
<feature type="region of interest" description="Disordered" evidence="1">
    <location>
        <begin position="620"/>
        <end position="654"/>
    </location>
</feature>
<feature type="region of interest" description="Disordered" evidence="1">
    <location>
        <begin position="674"/>
        <end position="726"/>
    </location>
</feature>
<feature type="compositionally biased region" description="Polar residues" evidence="1">
    <location>
        <begin position="684"/>
        <end position="701"/>
    </location>
</feature>
<evidence type="ECO:0000313" key="2">
    <source>
        <dbReference type="EMBL" id="KAF3845154.1"/>
    </source>
</evidence>
<feature type="compositionally biased region" description="Polar residues" evidence="1">
    <location>
        <begin position="208"/>
        <end position="228"/>
    </location>
</feature>
<evidence type="ECO:0000313" key="3">
    <source>
        <dbReference type="Proteomes" id="UP000518266"/>
    </source>
</evidence>
<feature type="compositionally biased region" description="Polar residues" evidence="1">
    <location>
        <begin position="919"/>
        <end position="932"/>
    </location>
</feature>
<feature type="compositionally biased region" description="Polar residues" evidence="1">
    <location>
        <begin position="241"/>
        <end position="262"/>
    </location>
</feature>
<feature type="compositionally biased region" description="Low complexity" evidence="1">
    <location>
        <begin position="623"/>
        <end position="640"/>
    </location>
</feature>
<feature type="region of interest" description="Disordered" evidence="1">
    <location>
        <begin position="146"/>
        <end position="170"/>
    </location>
</feature>
<evidence type="ECO:0000256" key="1">
    <source>
        <dbReference type="SAM" id="MobiDB-lite"/>
    </source>
</evidence>
<dbReference type="GO" id="GO:0005814">
    <property type="term" value="C:centriole"/>
    <property type="evidence" value="ECO:0007669"/>
    <property type="project" value="TreeGrafter"/>
</dbReference>
<feature type="compositionally biased region" description="Polar residues" evidence="1">
    <location>
        <begin position="361"/>
        <end position="379"/>
    </location>
</feature>
<dbReference type="GO" id="GO:0008017">
    <property type="term" value="F:microtubule binding"/>
    <property type="evidence" value="ECO:0007669"/>
    <property type="project" value="TreeGrafter"/>
</dbReference>
<dbReference type="AlphaFoldDB" id="A0A7J5Y6U4"/>
<feature type="compositionally biased region" description="Basic and acidic residues" evidence="1">
    <location>
        <begin position="1"/>
        <end position="22"/>
    </location>
</feature>